<evidence type="ECO:0000256" key="1">
    <source>
        <dbReference type="ARBA" id="ARBA00001946"/>
    </source>
</evidence>
<dbReference type="EMBL" id="JAVRIE010000002">
    <property type="protein sequence ID" value="MDT0582313.1"/>
    <property type="molecule type" value="Genomic_DNA"/>
</dbReference>
<gene>
    <name evidence="7" type="ORF">RM544_07165</name>
</gene>
<dbReference type="Gene3D" id="1.25.40.10">
    <property type="entry name" value="Tetratricopeptide repeat domain"/>
    <property type="match status" value="2"/>
</dbReference>
<dbReference type="EC" id="2.7.7.65" evidence="2"/>
<dbReference type="FunFam" id="3.30.70.270:FF:000001">
    <property type="entry name" value="Diguanylate cyclase domain protein"/>
    <property type="match status" value="1"/>
</dbReference>
<evidence type="ECO:0000256" key="2">
    <source>
        <dbReference type="ARBA" id="ARBA00012528"/>
    </source>
</evidence>
<dbReference type="RefSeq" id="WP_311361078.1">
    <property type="nucleotide sequence ID" value="NZ_JAVRIE010000002.1"/>
</dbReference>
<accession>A0AAW8R562</accession>
<dbReference type="InterPro" id="IPR000160">
    <property type="entry name" value="GGDEF_dom"/>
</dbReference>
<comment type="caution">
    <text evidence="7">The sequence shown here is derived from an EMBL/GenBank/DDBJ whole genome shotgun (WGS) entry which is preliminary data.</text>
</comment>
<reference evidence="7 8" key="1">
    <citation type="submission" date="2023-09" db="EMBL/GenBank/DDBJ databases">
        <authorList>
            <person name="Rey-Velasco X."/>
        </authorList>
    </citation>
    <scope>NUCLEOTIDE SEQUENCE [LARGE SCALE GENOMIC DNA]</scope>
    <source>
        <strain evidence="7 8">W409</strain>
    </source>
</reference>
<keyword evidence="4" id="KW-1133">Transmembrane helix</keyword>
<dbReference type="InterPro" id="IPR043128">
    <property type="entry name" value="Rev_trsase/Diguanyl_cyclase"/>
</dbReference>
<dbReference type="Pfam" id="PF00990">
    <property type="entry name" value="GGDEF"/>
    <property type="match status" value="1"/>
</dbReference>
<dbReference type="PANTHER" id="PTHR45138:SF9">
    <property type="entry name" value="DIGUANYLATE CYCLASE DGCM-RELATED"/>
    <property type="match status" value="1"/>
</dbReference>
<keyword evidence="5" id="KW-0732">Signal</keyword>
<feature type="signal peptide" evidence="5">
    <location>
        <begin position="1"/>
        <end position="30"/>
    </location>
</feature>
<dbReference type="PANTHER" id="PTHR45138">
    <property type="entry name" value="REGULATORY COMPONENTS OF SENSORY TRANSDUCTION SYSTEM"/>
    <property type="match status" value="1"/>
</dbReference>
<keyword evidence="8" id="KW-1185">Reference proteome</keyword>
<evidence type="ECO:0000256" key="3">
    <source>
        <dbReference type="ARBA" id="ARBA00034247"/>
    </source>
</evidence>
<sequence>MLILSAYHFRPTCRVILFLSLSLLISVSQAADYGSALQGKQSQAIKEHRLGSPRVIHSWSEQSSHLRSTLKSEPEASLKRIIAAESEFLSPESQAEYQLLLAEAYANLVMFNKTLEHVEQGLALVSKYPQPWLTQYFNLYKAEAFDQLGETQKGTELTQEAIEWADQRKDYELLFKAHIIRGIQHLTLGQNESAMANFQVARELSETHSLETEAAAMDYYKGLVYEYTRQDELALKEYAKLRDAFSGTQNKVMEVKAIYGMGRSSKNIGKLEEGAALLHLAAAKAEEIGFWQYSAYANKELSGYYLQKQQADEAIAVLEKARELFLQSGNPYMLMDVNFTLGRVGLQKQDLEMADKYLRLAQSYVKGDSMVPHQLSLDYAKMELLRLQGNTEGALIALKKLYGDYRRFTRKQNIEKLHELTTLYELKEKEALNKVLQKQTETQEILIQQRQQIYVYASIAGLVLVLSLLLLYLNSKRHRRKLQKLYNTDSLTNVSSRSYTLKRLEEEVSRAKRHRYEVSLAAIDIDFFKHINDQFGHGVGDKVLTEFGQICLQHFRVSDIVGRMGGEEFLVCLPHTSKVEAEKAFRSFINILGENPVINKLKGNPLTVSIGLVQIELALPLNDNLVRADKALYEAKDNGRNQIIVG</sequence>
<dbReference type="AlphaFoldDB" id="A0AAW8R562"/>
<dbReference type="Gene3D" id="3.30.70.270">
    <property type="match status" value="1"/>
</dbReference>
<dbReference type="InterPro" id="IPR029787">
    <property type="entry name" value="Nucleotide_cyclase"/>
</dbReference>
<feature type="transmembrane region" description="Helical" evidence="4">
    <location>
        <begin position="453"/>
        <end position="473"/>
    </location>
</feature>
<dbReference type="InterPro" id="IPR050469">
    <property type="entry name" value="Diguanylate_Cyclase"/>
</dbReference>
<comment type="catalytic activity">
    <reaction evidence="3">
        <text>2 GTP = 3',3'-c-di-GMP + 2 diphosphate</text>
        <dbReference type="Rhea" id="RHEA:24898"/>
        <dbReference type="ChEBI" id="CHEBI:33019"/>
        <dbReference type="ChEBI" id="CHEBI:37565"/>
        <dbReference type="ChEBI" id="CHEBI:58805"/>
        <dbReference type="EC" id="2.7.7.65"/>
    </reaction>
</comment>
<feature type="chain" id="PRO_5043723567" description="diguanylate cyclase" evidence="5">
    <location>
        <begin position="31"/>
        <end position="646"/>
    </location>
</feature>
<feature type="domain" description="GGDEF" evidence="6">
    <location>
        <begin position="516"/>
        <end position="646"/>
    </location>
</feature>
<evidence type="ECO:0000259" key="6">
    <source>
        <dbReference type="PROSITE" id="PS50887"/>
    </source>
</evidence>
<dbReference type="NCBIfam" id="TIGR00254">
    <property type="entry name" value="GGDEF"/>
    <property type="match status" value="1"/>
</dbReference>
<keyword evidence="7" id="KW-0808">Transferase</keyword>
<dbReference type="Proteomes" id="UP001249020">
    <property type="component" value="Unassembled WGS sequence"/>
</dbReference>
<keyword evidence="4" id="KW-0472">Membrane</keyword>
<dbReference type="GO" id="GO:0052621">
    <property type="term" value="F:diguanylate cyclase activity"/>
    <property type="evidence" value="ECO:0007669"/>
    <property type="project" value="UniProtKB-EC"/>
</dbReference>
<dbReference type="SUPFAM" id="SSF55073">
    <property type="entry name" value="Nucleotide cyclase"/>
    <property type="match status" value="1"/>
</dbReference>
<proteinExistence type="predicted"/>
<comment type="cofactor">
    <cofactor evidence="1">
        <name>Mg(2+)</name>
        <dbReference type="ChEBI" id="CHEBI:18420"/>
    </cofactor>
</comment>
<keyword evidence="7" id="KW-0548">Nucleotidyltransferase</keyword>
<dbReference type="CDD" id="cd01949">
    <property type="entry name" value="GGDEF"/>
    <property type="match status" value="1"/>
</dbReference>
<dbReference type="PROSITE" id="PS50887">
    <property type="entry name" value="GGDEF"/>
    <property type="match status" value="1"/>
</dbReference>
<evidence type="ECO:0000313" key="7">
    <source>
        <dbReference type="EMBL" id="MDT0582313.1"/>
    </source>
</evidence>
<evidence type="ECO:0000313" key="8">
    <source>
        <dbReference type="Proteomes" id="UP001249020"/>
    </source>
</evidence>
<organism evidence="7 8">
    <name type="scientific">Brumicola blandensis</name>
    <dbReference type="NCBI Taxonomy" id="3075611"/>
    <lineage>
        <taxon>Bacteria</taxon>
        <taxon>Pseudomonadati</taxon>
        <taxon>Pseudomonadota</taxon>
        <taxon>Gammaproteobacteria</taxon>
        <taxon>Alteromonadales</taxon>
        <taxon>Alteromonadaceae</taxon>
        <taxon>Brumicola</taxon>
    </lineage>
</organism>
<evidence type="ECO:0000256" key="5">
    <source>
        <dbReference type="SAM" id="SignalP"/>
    </source>
</evidence>
<dbReference type="SMART" id="SM00267">
    <property type="entry name" value="GGDEF"/>
    <property type="match status" value="1"/>
</dbReference>
<keyword evidence="4" id="KW-0812">Transmembrane</keyword>
<name>A0AAW8R562_9ALTE</name>
<dbReference type="SUPFAM" id="SSF48452">
    <property type="entry name" value="TPR-like"/>
    <property type="match status" value="2"/>
</dbReference>
<dbReference type="InterPro" id="IPR011990">
    <property type="entry name" value="TPR-like_helical_dom_sf"/>
</dbReference>
<evidence type="ECO:0000256" key="4">
    <source>
        <dbReference type="SAM" id="Phobius"/>
    </source>
</evidence>
<protein>
    <recommendedName>
        <fullName evidence="2">diguanylate cyclase</fullName>
        <ecNumber evidence="2">2.7.7.65</ecNumber>
    </recommendedName>
</protein>